<feature type="transmembrane region" description="Helical" evidence="10">
    <location>
        <begin position="169"/>
        <end position="191"/>
    </location>
</feature>
<evidence type="ECO:0000256" key="4">
    <source>
        <dbReference type="ARBA" id="ARBA00022448"/>
    </source>
</evidence>
<name>E5YA16_BILW3</name>
<feature type="transmembrane region" description="Helical" evidence="10">
    <location>
        <begin position="352"/>
        <end position="378"/>
    </location>
</feature>
<feature type="transmembrane region" description="Helical" evidence="10">
    <location>
        <begin position="237"/>
        <end position="262"/>
    </location>
</feature>
<dbReference type="Proteomes" id="UP000006034">
    <property type="component" value="Unassembled WGS sequence"/>
</dbReference>
<dbReference type="EMBL" id="ADCP02000001">
    <property type="protein sequence ID" value="EFV43130.1"/>
    <property type="molecule type" value="Genomic_DNA"/>
</dbReference>
<feature type="transmembrane region" description="Helical" evidence="10">
    <location>
        <begin position="419"/>
        <end position="442"/>
    </location>
</feature>
<evidence type="ECO:0000313" key="12">
    <source>
        <dbReference type="Proteomes" id="UP000006034"/>
    </source>
</evidence>
<dbReference type="NCBIfam" id="TIGR00797">
    <property type="entry name" value="matE"/>
    <property type="match status" value="1"/>
</dbReference>
<reference evidence="11 12" key="1">
    <citation type="submission" date="2010-10" db="EMBL/GenBank/DDBJ databases">
        <authorList>
            <consortium name="The Broad Institute Genome Sequencing Platform"/>
            <person name="Ward D."/>
            <person name="Earl A."/>
            <person name="Feldgarden M."/>
            <person name="Young S.K."/>
            <person name="Gargeya S."/>
            <person name="Zeng Q."/>
            <person name="Alvarado L."/>
            <person name="Berlin A."/>
            <person name="Bochicchio J."/>
            <person name="Chapman S.B."/>
            <person name="Chen Z."/>
            <person name="Freedman E."/>
            <person name="Gellesch M."/>
            <person name="Goldberg J."/>
            <person name="Griggs A."/>
            <person name="Gujja S."/>
            <person name="Heilman E."/>
            <person name="Heiman D."/>
            <person name="Howarth C."/>
            <person name="Mehta T."/>
            <person name="Neiman D."/>
            <person name="Pearson M."/>
            <person name="Roberts A."/>
            <person name="Saif S."/>
            <person name="Shea T."/>
            <person name="Shenoy N."/>
            <person name="Sisk P."/>
            <person name="Stolte C."/>
            <person name="Sykes S."/>
            <person name="White J."/>
            <person name="Yandava C."/>
            <person name="Allen-Vercoe E."/>
            <person name="Sibley C."/>
            <person name="Ambrose C.E."/>
            <person name="Strauss J."/>
            <person name="Daigneault M."/>
            <person name="Haas B."/>
            <person name="Nusbaum C."/>
            <person name="Birren B."/>
        </authorList>
    </citation>
    <scope>NUCLEOTIDE SEQUENCE [LARGE SCALE GENOMIC DNA]</scope>
    <source>
        <strain evidence="11 12">3_1_6</strain>
    </source>
</reference>
<dbReference type="GeneID" id="78084576"/>
<keyword evidence="4" id="KW-0813">Transport</keyword>
<dbReference type="PIRSF" id="PIRSF006603">
    <property type="entry name" value="DinF"/>
    <property type="match status" value="1"/>
</dbReference>
<keyword evidence="12" id="KW-1185">Reference proteome</keyword>
<dbReference type="GO" id="GO:0046677">
    <property type="term" value="P:response to antibiotic"/>
    <property type="evidence" value="ECO:0007669"/>
    <property type="project" value="UniProtKB-KW"/>
</dbReference>
<feature type="transmembrane region" description="Helical" evidence="10">
    <location>
        <begin position="321"/>
        <end position="340"/>
    </location>
</feature>
<dbReference type="PANTHER" id="PTHR43823:SF3">
    <property type="entry name" value="MULTIDRUG EXPORT PROTEIN MEPA"/>
    <property type="match status" value="1"/>
</dbReference>
<evidence type="ECO:0000256" key="6">
    <source>
        <dbReference type="ARBA" id="ARBA00022692"/>
    </source>
</evidence>
<evidence type="ECO:0000313" key="11">
    <source>
        <dbReference type="EMBL" id="EFV43130.1"/>
    </source>
</evidence>
<evidence type="ECO:0000256" key="10">
    <source>
        <dbReference type="SAM" id="Phobius"/>
    </source>
</evidence>
<comment type="subcellular location">
    <subcellularLocation>
        <location evidence="1">Cell membrane</location>
        <topology evidence="1">Multi-pass membrane protein</topology>
    </subcellularLocation>
</comment>
<evidence type="ECO:0000256" key="2">
    <source>
        <dbReference type="ARBA" id="ARBA00008417"/>
    </source>
</evidence>
<keyword evidence="9" id="KW-0046">Antibiotic resistance</keyword>
<evidence type="ECO:0000256" key="9">
    <source>
        <dbReference type="ARBA" id="ARBA00023251"/>
    </source>
</evidence>
<evidence type="ECO:0000256" key="1">
    <source>
        <dbReference type="ARBA" id="ARBA00004651"/>
    </source>
</evidence>
<sequence>MADTSATLLLRTEPIGKLLLRYSLPAIAAMVVFSLYNIIDSIFIGHGVGPLAISGLAITFPVMNLTFALVLLVGIGGASICSIRLGQQDIDGATRVLGNVLLLGLINGVTFGLLSQLVLDPVLTAFGASEHTLPYARDFMQIILYGLPVTCTMFGLNHIMRATGYPQKAMLSAVLTVGMNIILAPIFIFWLKWGIRGAAIATVLSQCVGMVWVLSHFRNPKSTVHFRQGTFRLRWKIVSSIFSIGMSPFLLNVCACLVTVLINIGLKRYGGDMAIGAFGILNRILILFVMLVMGLTQGMQPIVGYNYGAQQFERVKQTLKYGVITGGLITTAGFLAGQFAPEIVSRMFTDDAGLIALSVEGMRLATLVFPLVGIQIVVGNFFQSIGKAKLSIFLSLTRQLLFLAPCLLILPRFFELKGIWISLPVSDSLSFVTSMGVLYMFLREMRRVHHSREA</sequence>
<keyword evidence="5" id="KW-1003">Cell membrane</keyword>
<feature type="transmembrane region" description="Helical" evidence="10">
    <location>
        <begin position="274"/>
        <end position="295"/>
    </location>
</feature>
<feature type="transmembrane region" description="Helical" evidence="10">
    <location>
        <begin position="139"/>
        <end position="157"/>
    </location>
</feature>
<comment type="similarity">
    <text evidence="2">Belongs to the multi antimicrobial extrusion (MATE) (TC 2.A.66.1) family. MepA subfamily.</text>
</comment>
<dbReference type="InterPro" id="IPR051327">
    <property type="entry name" value="MATE_MepA_subfamily"/>
</dbReference>
<dbReference type="InterPro" id="IPR048279">
    <property type="entry name" value="MdtK-like"/>
</dbReference>
<keyword evidence="8 10" id="KW-0472">Membrane</keyword>
<dbReference type="GO" id="GO:0015297">
    <property type="term" value="F:antiporter activity"/>
    <property type="evidence" value="ECO:0007669"/>
    <property type="project" value="InterPro"/>
</dbReference>
<dbReference type="InterPro" id="IPR045070">
    <property type="entry name" value="MATE_MepA-like"/>
</dbReference>
<evidence type="ECO:0000256" key="5">
    <source>
        <dbReference type="ARBA" id="ARBA00022475"/>
    </source>
</evidence>
<gene>
    <name evidence="11" type="ORF">HMPREF0179_03034</name>
</gene>
<dbReference type="AlphaFoldDB" id="E5YA16"/>
<dbReference type="Pfam" id="PF01554">
    <property type="entry name" value="MatE"/>
    <property type="match status" value="2"/>
</dbReference>
<dbReference type="eggNOG" id="COG0534">
    <property type="taxonomic scope" value="Bacteria"/>
</dbReference>
<reference evidence="11 12" key="2">
    <citation type="submission" date="2013-04" db="EMBL/GenBank/DDBJ databases">
        <title>The Genome Sequence of Bilophila wadsworthia 3_1_6.</title>
        <authorList>
            <consortium name="The Broad Institute Genomics Platform"/>
            <person name="Earl A."/>
            <person name="Ward D."/>
            <person name="Feldgarden M."/>
            <person name="Gevers D."/>
            <person name="Sibley C."/>
            <person name="Strauss J."/>
            <person name="Allen-Vercoe E."/>
            <person name="Walker B."/>
            <person name="Young S."/>
            <person name="Zeng Q."/>
            <person name="Gargeya S."/>
            <person name="Fitzgerald M."/>
            <person name="Haas B."/>
            <person name="Abouelleil A."/>
            <person name="Allen A.W."/>
            <person name="Alvarado L."/>
            <person name="Arachchi H.M."/>
            <person name="Berlin A.M."/>
            <person name="Chapman S.B."/>
            <person name="Gainer-Dewar J."/>
            <person name="Goldberg J."/>
            <person name="Griggs A."/>
            <person name="Gujja S."/>
            <person name="Hansen M."/>
            <person name="Howarth C."/>
            <person name="Imamovic A."/>
            <person name="Ireland A."/>
            <person name="Larimer J."/>
            <person name="McCowan C."/>
            <person name="Murphy C."/>
            <person name="Pearson M."/>
            <person name="Poon T.W."/>
            <person name="Priest M."/>
            <person name="Roberts A."/>
            <person name="Saif S."/>
            <person name="Shea T."/>
            <person name="Sisk P."/>
            <person name="Sykes S."/>
            <person name="Wortman J."/>
            <person name="Nusbaum C."/>
            <person name="Birren B."/>
        </authorList>
    </citation>
    <scope>NUCLEOTIDE SEQUENCE [LARGE SCALE GENOMIC DNA]</scope>
    <source>
        <strain evidence="11 12">3_1_6</strain>
    </source>
</reference>
<evidence type="ECO:0000256" key="7">
    <source>
        <dbReference type="ARBA" id="ARBA00022989"/>
    </source>
</evidence>
<organism evidence="11 12">
    <name type="scientific">Bilophila wadsworthia (strain 3_1_6)</name>
    <dbReference type="NCBI Taxonomy" id="563192"/>
    <lineage>
        <taxon>Bacteria</taxon>
        <taxon>Pseudomonadati</taxon>
        <taxon>Thermodesulfobacteriota</taxon>
        <taxon>Desulfovibrionia</taxon>
        <taxon>Desulfovibrionales</taxon>
        <taxon>Desulfovibrionaceae</taxon>
        <taxon>Bilophila</taxon>
    </lineage>
</organism>
<dbReference type="InterPro" id="IPR002528">
    <property type="entry name" value="MATE_fam"/>
</dbReference>
<dbReference type="RefSeq" id="WP_005029371.1">
    <property type="nucleotide sequence ID" value="NZ_KE150238.1"/>
</dbReference>
<dbReference type="GO" id="GO:0005886">
    <property type="term" value="C:plasma membrane"/>
    <property type="evidence" value="ECO:0007669"/>
    <property type="project" value="UniProtKB-SubCell"/>
</dbReference>
<accession>E5YA16</accession>
<evidence type="ECO:0000256" key="3">
    <source>
        <dbReference type="ARBA" id="ARBA00022106"/>
    </source>
</evidence>
<feature type="transmembrane region" description="Helical" evidence="10">
    <location>
        <begin position="18"/>
        <end position="39"/>
    </location>
</feature>
<comment type="caution">
    <text evidence="11">The sequence shown here is derived from an EMBL/GenBank/DDBJ whole genome shotgun (WGS) entry which is preliminary data.</text>
</comment>
<dbReference type="PANTHER" id="PTHR43823">
    <property type="entry name" value="SPORULATION PROTEIN YKVU"/>
    <property type="match status" value="1"/>
</dbReference>
<proteinExistence type="inferred from homology"/>
<feature type="transmembrane region" description="Helical" evidence="10">
    <location>
        <begin position="197"/>
        <end position="217"/>
    </location>
</feature>
<dbReference type="CDD" id="cd13143">
    <property type="entry name" value="MATE_MepA_like"/>
    <property type="match status" value="1"/>
</dbReference>
<feature type="transmembrane region" description="Helical" evidence="10">
    <location>
        <begin position="96"/>
        <end position="119"/>
    </location>
</feature>
<protein>
    <recommendedName>
        <fullName evidence="3">Multidrug export protein MepA</fullName>
    </recommendedName>
</protein>
<dbReference type="GO" id="GO:0042910">
    <property type="term" value="F:xenobiotic transmembrane transporter activity"/>
    <property type="evidence" value="ECO:0007669"/>
    <property type="project" value="InterPro"/>
</dbReference>
<feature type="transmembrane region" description="Helical" evidence="10">
    <location>
        <begin position="390"/>
        <end position="413"/>
    </location>
</feature>
<dbReference type="STRING" id="563192.HMPREF0179_03034"/>
<feature type="transmembrane region" description="Helical" evidence="10">
    <location>
        <begin position="51"/>
        <end position="75"/>
    </location>
</feature>
<dbReference type="HOGENOM" id="CLU_012893_0_0_7"/>
<keyword evidence="7 10" id="KW-1133">Transmembrane helix</keyword>
<dbReference type="OrthoDB" id="9805232at2"/>
<keyword evidence="6 10" id="KW-0812">Transmembrane</keyword>
<evidence type="ECO:0000256" key="8">
    <source>
        <dbReference type="ARBA" id="ARBA00023136"/>
    </source>
</evidence>